<evidence type="ECO:0000313" key="3">
    <source>
        <dbReference type="Proteomes" id="UP001415857"/>
    </source>
</evidence>
<reference evidence="2 3" key="1">
    <citation type="journal article" date="2024" name="Plant J.">
        <title>Genome sequences and population genomics reveal climatic adaptation and genomic divergence between two closely related sweetgum species.</title>
        <authorList>
            <person name="Xu W.Q."/>
            <person name="Ren C.Q."/>
            <person name="Zhang X.Y."/>
            <person name="Comes H.P."/>
            <person name="Liu X.H."/>
            <person name="Li Y.G."/>
            <person name="Kettle C.J."/>
            <person name="Jalonen R."/>
            <person name="Gaisberger H."/>
            <person name="Ma Y.Z."/>
            <person name="Qiu Y.X."/>
        </authorList>
    </citation>
    <scope>NUCLEOTIDE SEQUENCE [LARGE SCALE GENOMIC DNA]</scope>
    <source>
        <strain evidence="2">Hangzhou</strain>
    </source>
</reference>
<gene>
    <name evidence="2" type="ORF">L1049_000955</name>
</gene>
<organism evidence="2 3">
    <name type="scientific">Liquidambar formosana</name>
    <name type="common">Formosan gum</name>
    <dbReference type="NCBI Taxonomy" id="63359"/>
    <lineage>
        <taxon>Eukaryota</taxon>
        <taxon>Viridiplantae</taxon>
        <taxon>Streptophyta</taxon>
        <taxon>Embryophyta</taxon>
        <taxon>Tracheophyta</taxon>
        <taxon>Spermatophyta</taxon>
        <taxon>Magnoliopsida</taxon>
        <taxon>eudicotyledons</taxon>
        <taxon>Gunneridae</taxon>
        <taxon>Pentapetalae</taxon>
        <taxon>Saxifragales</taxon>
        <taxon>Altingiaceae</taxon>
        <taxon>Liquidambar</taxon>
    </lineage>
</organism>
<comment type="caution">
    <text evidence="2">The sequence shown here is derived from an EMBL/GenBank/DDBJ whole genome shotgun (WGS) entry which is preliminary data.</text>
</comment>
<sequence>MVWYQRWFLNGSPSSEISLGPLVSCDEELERAEDDNVVDTEKTPPDGGEKRAKRALLVAETVKVTLTLYTL</sequence>
<keyword evidence="3" id="KW-1185">Reference proteome</keyword>
<protein>
    <submittedName>
        <fullName evidence="2">Uncharacterized protein</fullName>
    </submittedName>
</protein>
<proteinExistence type="predicted"/>
<name>A0AAP0NBF6_LIQFO</name>
<dbReference type="AlphaFoldDB" id="A0AAP0NBF6"/>
<dbReference type="Proteomes" id="UP001415857">
    <property type="component" value="Unassembled WGS sequence"/>
</dbReference>
<feature type="region of interest" description="Disordered" evidence="1">
    <location>
        <begin position="31"/>
        <end position="51"/>
    </location>
</feature>
<accession>A0AAP0NBF6</accession>
<evidence type="ECO:0000256" key="1">
    <source>
        <dbReference type="SAM" id="MobiDB-lite"/>
    </source>
</evidence>
<feature type="compositionally biased region" description="Basic and acidic residues" evidence="1">
    <location>
        <begin position="39"/>
        <end position="50"/>
    </location>
</feature>
<dbReference type="EMBL" id="JBBPBK010000015">
    <property type="protein sequence ID" value="KAK9269186.1"/>
    <property type="molecule type" value="Genomic_DNA"/>
</dbReference>
<evidence type="ECO:0000313" key="2">
    <source>
        <dbReference type="EMBL" id="KAK9269186.1"/>
    </source>
</evidence>